<feature type="compositionally biased region" description="Basic residues" evidence="2">
    <location>
        <begin position="274"/>
        <end position="284"/>
    </location>
</feature>
<dbReference type="STRING" id="1561998.A0A1I7TBM1"/>
<keyword evidence="1" id="KW-0863">Zinc-finger</keyword>
<reference evidence="5" key="1">
    <citation type="submission" date="2016-11" db="UniProtKB">
        <authorList>
            <consortium name="WormBaseParasite"/>
        </authorList>
    </citation>
    <scope>IDENTIFICATION</scope>
</reference>
<dbReference type="InterPro" id="IPR036875">
    <property type="entry name" value="Znf_CCHC_sf"/>
</dbReference>
<evidence type="ECO:0000256" key="2">
    <source>
        <dbReference type="SAM" id="MobiDB-lite"/>
    </source>
</evidence>
<sequence>MGEDKSGKLLQQKLVDALSEISAQLAVQSQATREIMEENRRLQARLTEEPRALAGGTRAGSNARLVSELARRVPKFQFDLADSDAFRRWISRHELTFVEDGEALSERERVRLLLGCLEESTYHRFVDAHRDVDDLYEEKFTDVIAKLKKTFGSHRTLMVRRQECLAISRSTFSDPLEFSNSISHAVLDAKLADMTTDDWAVFLFLRGLDAKDDAETKLYLMQYYEAAERKGDSVKLADIHDEWMRFLQLKKQTKVVSSFPSKPPLNLDVNKVEKKPKRKFKKKTRDPEAPEADKSEKFVPTCFTCGAVGHFSRGCPDNKSKKNARKKTRGIKGLIVCRSPDLMQRLNQRQRRI</sequence>
<dbReference type="Proteomes" id="UP000095282">
    <property type="component" value="Unplaced"/>
</dbReference>
<dbReference type="WBParaSite" id="Csp11.Scaffold574.g4352.t1">
    <property type="protein sequence ID" value="Csp11.Scaffold574.g4352.t1"/>
    <property type="gene ID" value="Csp11.Scaffold574.g4352"/>
</dbReference>
<keyword evidence="1" id="KW-0862">Zinc</keyword>
<dbReference type="Pfam" id="PF23309">
    <property type="entry name" value="DUF7083"/>
    <property type="match status" value="1"/>
</dbReference>
<dbReference type="GO" id="GO:0019899">
    <property type="term" value="F:enzyme binding"/>
    <property type="evidence" value="ECO:0007669"/>
    <property type="project" value="UniProtKB-ARBA"/>
</dbReference>
<feature type="domain" description="CCHC-type" evidence="3">
    <location>
        <begin position="302"/>
        <end position="317"/>
    </location>
</feature>
<evidence type="ECO:0000259" key="3">
    <source>
        <dbReference type="PROSITE" id="PS50158"/>
    </source>
</evidence>
<evidence type="ECO:0000313" key="4">
    <source>
        <dbReference type="Proteomes" id="UP000095282"/>
    </source>
</evidence>
<dbReference type="Gene3D" id="4.10.60.10">
    <property type="entry name" value="Zinc finger, CCHC-type"/>
    <property type="match status" value="1"/>
</dbReference>
<dbReference type="SUPFAM" id="SSF57756">
    <property type="entry name" value="Retrovirus zinc finger-like domains"/>
    <property type="match status" value="1"/>
</dbReference>
<feature type="region of interest" description="Disordered" evidence="2">
    <location>
        <begin position="267"/>
        <end position="293"/>
    </location>
</feature>
<proteinExistence type="predicted"/>
<name>A0A1I7TBM1_9PELO</name>
<dbReference type="PANTHER" id="PTHR36943">
    <property type="entry name" value="CCHC-TYPE DOMAIN-CONTAINING PROTEIN"/>
    <property type="match status" value="1"/>
</dbReference>
<keyword evidence="1" id="KW-0479">Metal-binding</keyword>
<organism evidence="4 5">
    <name type="scientific">Caenorhabditis tropicalis</name>
    <dbReference type="NCBI Taxonomy" id="1561998"/>
    <lineage>
        <taxon>Eukaryota</taxon>
        <taxon>Metazoa</taxon>
        <taxon>Ecdysozoa</taxon>
        <taxon>Nematoda</taxon>
        <taxon>Chromadorea</taxon>
        <taxon>Rhabditida</taxon>
        <taxon>Rhabditina</taxon>
        <taxon>Rhabditomorpha</taxon>
        <taxon>Rhabditoidea</taxon>
        <taxon>Rhabditidae</taxon>
        <taxon>Peloderinae</taxon>
        <taxon>Caenorhabditis</taxon>
    </lineage>
</organism>
<dbReference type="GO" id="GO:0008270">
    <property type="term" value="F:zinc ion binding"/>
    <property type="evidence" value="ECO:0007669"/>
    <property type="project" value="UniProtKB-KW"/>
</dbReference>
<evidence type="ECO:0000313" key="5">
    <source>
        <dbReference type="WBParaSite" id="Csp11.Scaffold574.g4352.t1"/>
    </source>
</evidence>
<dbReference type="InterPro" id="IPR001878">
    <property type="entry name" value="Znf_CCHC"/>
</dbReference>
<dbReference type="GO" id="GO:0003676">
    <property type="term" value="F:nucleic acid binding"/>
    <property type="evidence" value="ECO:0007669"/>
    <property type="project" value="InterPro"/>
</dbReference>
<keyword evidence="4" id="KW-1185">Reference proteome</keyword>
<dbReference type="PROSITE" id="PS50158">
    <property type="entry name" value="ZF_CCHC"/>
    <property type="match status" value="1"/>
</dbReference>
<dbReference type="SMART" id="SM00343">
    <property type="entry name" value="ZnF_C2HC"/>
    <property type="match status" value="1"/>
</dbReference>
<dbReference type="AlphaFoldDB" id="A0A1I7TBM1"/>
<dbReference type="eggNOG" id="KOG0017">
    <property type="taxonomic scope" value="Eukaryota"/>
</dbReference>
<dbReference type="GO" id="GO:0005737">
    <property type="term" value="C:cytoplasm"/>
    <property type="evidence" value="ECO:0007669"/>
    <property type="project" value="UniProtKB-ARBA"/>
</dbReference>
<evidence type="ECO:0000256" key="1">
    <source>
        <dbReference type="PROSITE-ProRule" id="PRU00047"/>
    </source>
</evidence>
<protein>
    <submittedName>
        <fullName evidence="5">CCHC-type domain-containing protein</fullName>
    </submittedName>
</protein>
<dbReference type="PANTHER" id="PTHR36943:SF1">
    <property type="entry name" value="CCHC-TYPE DOMAIN-CONTAINING PROTEIN"/>
    <property type="match status" value="1"/>
</dbReference>
<dbReference type="InterPro" id="IPR055510">
    <property type="entry name" value="DUF7083"/>
</dbReference>
<dbReference type="Pfam" id="PF00098">
    <property type="entry name" value="zf-CCHC"/>
    <property type="match status" value="1"/>
</dbReference>
<accession>A0A1I7TBM1</accession>